<feature type="non-terminal residue" evidence="1">
    <location>
        <position position="12"/>
    </location>
</feature>
<reference evidence="1 2" key="1">
    <citation type="journal article" date="2019" name="Sci. Rep.">
        <title>Orb-weaving spider Araneus ventricosus genome elucidates the spidroin gene catalogue.</title>
        <authorList>
            <person name="Kono N."/>
            <person name="Nakamura H."/>
            <person name="Ohtoshi R."/>
            <person name="Moran D.A.P."/>
            <person name="Shinohara A."/>
            <person name="Yoshida Y."/>
            <person name="Fujiwara M."/>
            <person name="Mori M."/>
            <person name="Tomita M."/>
            <person name="Arakawa K."/>
        </authorList>
    </citation>
    <scope>NUCLEOTIDE SEQUENCE [LARGE SCALE GENOMIC DNA]</scope>
</reference>
<dbReference type="EMBL" id="BGPR01249140">
    <property type="protein sequence ID" value="GBM36304.1"/>
    <property type="molecule type" value="Genomic_DNA"/>
</dbReference>
<accession>A0A4Y2F9M7</accession>
<name>A0A4Y2F9M7_ARAVE</name>
<dbReference type="Proteomes" id="UP000499080">
    <property type="component" value="Unassembled WGS sequence"/>
</dbReference>
<gene>
    <name evidence="1" type="ORF">AVEN_210147_1</name>
</gene>
<proteinExistence type="predicted"/>
<protein>
    <submittedName>
        <fullName evidence="1">Uncharacterized protein</fullName>
    </submittedName>
</protein>
<evidence type="ECO:0000313" key="2">
    <source>
        <dbReference type="Proteomes" id="UP000499080"/>
    </source>
</evidence>
<organism evidence="1 2">
    <name type="scientific">Araneus ventricosus</name>
    <name type="common">Orbweaver spider</name>
    <name type="synonym">Epeira ventricosa</name>
    <dbReference type="NCBI Taxonomy" id="182803"/>
    <lineage>
        <taxon>Eukaryota</taxon>
        <taxon>Metazoa</taxon>
        <taxon>Ecdysozoa</taxon>
        <taxon>Arthropoda</taxon>
        <taxon>Chelicerata</taxon>
        <taxon>Arachnida</taxon>
        <taxon>Araneae</taxon>
        <taxon>Araneomorphae</taxon>
        <taxon>Entelegynae</taxon>
        <taxon>Araneoidea</taxon>
        <taxon>Araneidae</taxon>
        <taxon>Araneus</taxon>
    </lineage>
</organism>
<sequence>MCPDALWGEISR</sequence>
<keyword evidence="2" id="KW-1185">Reference proteome</keyword>
<comment type="caution">
    <text evidence="1">The sequence shown here is derived from an EMBL/GenBank/DDBJ whole genome shotgun (WGS) entry which is preliminary data.</text>
</comment>
<evidence type="ECO:0000313" key="1">
    <source>
        <dbReference type="EMBL" id="GBM36304.1"/>
    </source>
</evidence>